<dbReference type="PANTHER" id="PTHR38031">
    <property type="entry name" value="SULFUR CARRIER PROTEIN SLR0821-RELATED"/>
    <property type="match status" value="1"/>
</dbReference>
<gene>
    <name evidence="1" type="ORF">HDF16_004454</name>
</gene>
<proteinExistence type="predicted"/>
<comment type="caution">
    <text evidence="1">The sequence shown here is derived from an EMBL/GenBank/DDBJ whole genome shotgun (WGS) entry which is preliminary data.</text>
</comment>
<dbReference type="Proteomes" id="UP000540989">
    <property type="component" value="Unassembled WGS sequence"/>
</dbReference>
<protein>
    <submittedName>
        <fullName evidence="1">Molybdopterin converting factor small subunit</fullName>
    </submittedName>
</protein>
<dbReference type="InterPro" id="IPR003749">
    <property type="entry name" value="ThiS/MoaD-like"/>
</dbReference>
<dbReference type="AlphaFoldDB" id="A0A7W7ZGX8"/>
<dbReference type="EMBL" id="JACHIP010000007">
    <property type="protein sequence ID" value="MBB5059725.1"/>
    <property type="molecule type" value="Genomic_DNA"/>
</dbReference>
<name>A0A7W7ZGX8_9BACT</name>
<dbReference type="Pfam" id="PF02597">
    <property type="entry name" value="ThiS"/>
    <property type="match status" value="1"/>
</dbReference>
<dbReference type="Gene3D" id="3.10.20.30">
    <property type="match status" value="1"/>
</dbReference>
<reference evidence="1 2" key="1">
    <citation type="submission" date="2020-08" db="EMBL/GenBank/DDBJ databases">
        <title>Genomic Encyclopedia of Type Strains, Phase IV (KMG-V): Genome sequencing to study the core and pangenomes of soil and plant-associated prokaryotes.</title>
        <authorList>
            <person name="Whitman W."/>
        </authorList>
    </citation>
    <scope>NUCLEOTIDE SEQUENCE [LARGE SCALE GENOMIC DNA]</scope>
    <source>
        <strain evidence="1 2">M8UP14</strain>
    </source>
</reference>
<dbReference type="SUPFAM" id="SSF54285">
    <property type="entry name" value="MoaD/ThiS"/>
    <property type="match status" value="1"/>
</dbReference>
<sequence length="93" mass="10060">MSVKVVLPTAFIRHTDGQKQFASSASDLPGLLADIDQTFPALATQIKGDDGKLRRFINIYINDEDIRFLGGDAYSFKDGDEVMLIPSIAGGKG</sequence>
<keyword evidence="2" id="KW-1185">Reference proteome</keyword>
<dbReference type="PANTHER" id="PTHR38031:SF1">
    <property type="entry name" value="SULFUR CARRIER PROTEIN CYSO"/>
    <property type="match status" value="1"/>
</dbReference>
<dbReference type="InterPro" id="IPR016155">
    <property type="entry name" value="Mopterin_synth/thiamin_S_b"/>
</dbReference>
<dbReference type="RefSeq" id="WP_184221524.1">
    <property type="nucleotide sequence ID" value="NZ_JACHIP010000007.1"/>
</dbReference>
<evidence type="ECO:0000313" key="2">
    <source>
        <dbReference type="Proteomes" id="UP000540989"/>
    </source>
</evidence>
<dbReference type="InterPro" id="IPR012675">
    <property type="entry name" value="Beta-grasp_dom_sf"/>
</dbReference>
<evidence type="ECO:0000313" key="1">
    <source>
        <dbReference type="EMBL" id="MBB5059725.1"/>
    </source>
</evidence>
<dbReference type="InterPro" id="IPR052045">
    <property type="entry name" value="Sulfur_Carrier/Prot_Modifier"/>
</dbReference>
<organism evidence="1 2">
    <name type="scientific">Granulicella aggregans</name>
    <dbReference type="NCBI Taxonomy" id="474949"/>
    <lineage>
        <taxon>Bacteria</taxon>
        <taxon>Pseudomonadati</taxon>
        <taxon>Acidobacteriota</taxon>
        <taxon>Terriglobia</taxon>
        <taxon>Terriglobales</taxon>
        <taxon>Acidobacteriaceae</taxon>
        <taxon>Granulicella</taxon>
    </lineage>
</organism>
<accession>A0A7W7ZGX8</accession>